<evidence type="ECO:0000256" key="1">
    <source>
        <dbReference type="HAMAP-Rule" id="MF_00386"/>
    </source>
</evidence>
<reference evidence="2 3" key="1">
    <citation type="journal article" date="2016" name="Nat. Commun.">
        <title>Thousands of microbial genomes shed light on interconnected biogeochemical processes in an aquifer system.</title>
        <authorList>
            <person name="Anantharaman K."/>
            <person name="Brown C.T."/>
            <person name="Hug L.A."/>
            <person name="Sharon I."/>
            <person name="Castelle C.J."/>
            <person name="Probst A.J."/>
            <person name="Thomas B.C."/>
            <person name="Singh A."/>
            <person name="Wilkins M.J."/>
            <person name="Karaoz U."/>
            <person name="Brodie E.L."/>
            <person name="Williams K.H."/>
            <person name="Hubbard S.S."/>
            <person name="Banfield J.F."/>
        </authorList>
    </citation>
    <scope>NUCLEOTIDE SEQUENCE [LARGE SCALE GENOMIC DNA]</scope>
</reference>
<dbReference type="GO" id="GO:0005886">
    <property type="term" value="C:plasma membrane"/>
    <property type="evidence" value="ECO:0007669"/>
    <property type="project" value="UniProtKB-SubCell"/>
</dbReference>
<evidence type="ECO:0000313" key="3">
    <source>
        <dbReference type="Proteomes" id="UP000177596"/>
    </source>
</evidence>
<dbReference type="EMBL" id="MGIL01000020">
    <property type="protein sequence ID" value="OGM87892.1"/>
    <property type="molecule type" value="Genomic_DNA"/>
</dbReference>
<dbReference type="PANTHER" id="PTHR33383">
    <property type="entry name" value="MEMBRANE PROTEIN INSERTION EFFICIENCY FACTOR-RELATED"/>
    <property type="match status" value="1"/>
</dbReference>
<sequence length="74" mass="8392">MKNIILWFLRFYKKFVSSALEKTLGKACRFTPTCSEYTIVALERFGARKGLTLGVKRLAKCHPWGGSGWDPVPN</sequence>
<comment type="similarity">
    <text evidence="1">Belongs to the UPF0161 family.</text>
</comment>
<dbReference type="InterPro" id="IPR002696">
    <property type="entry name" value="Membr_insert_effic_factor_YidD"/>
</dbReference>
<dbReference type="Pfam" id="PF01809">
    <property type="entry name" value="YidD"/>
    <property type="match status" value="1"/>
</dbReference>
<evidence type="ECO:0000313" key="2">
    <source>
        <dbReference type="EMBL" id="OGM87892.1"/>
    </source>
</evidence>
<dbReference type="NCBIfam" id="TIGR00278">
    <property type="entry name" value="membrane protein insertion efficiency factor YidD"/>
    <property type="match status" value="1"/>
</dbReference>
<comment type="subcellular location">
    <subcellularLocation>
        <location evidence="1">Cell membrane</location>
        <topology evidence="1">Peripheral membrane protein</topology>
        <orientation evidence="1">Cytoplasmic side</orientation>
    </subcellularLocation>
</comment>
<dbReference type="Proteomes" id="UP000177596">
    <property type="component" value="Unassembled WGS sequence"/>
</dbReference>
<comment type="function">
    <text evidence="1">Could be involved in insertion of integral membrane proteins into the membrane.</text>
</comment>
<dbReference type="SMART" id="SM01234">
    <property type="entry name" value="Haemolytic"/>
    <property type="match status" value="1"/>
</dbReference>
<proteinExistence type="inferred from homology"/>
<dbReference type="PANTHER" id="PTHR33383:SF1">
    <property type="entry name" value="MEMBRANE PROTEIN INSERTION EFFICIENCY FACTOR-RELATED"/>
    <property type="match status" value="1"/>
</dbReference>
<dbReference type="AlphaFoldDB" id="A0A1F8DHI9"/>
<comment type="caution">
    <text evidence="2">The sequence shown here is derived from an EMBL/GenBank/DDBJ whole genome shotgun (WGS) entry which is preliminary data.</text>
</comment>
<gene>
    <name evidence="2" type="ORF">A2573_01665</name>
</gene>
<keyword evidence="1" id="KW-1003">Cell membrane</keyword>
<name>A0A1F8DHI9_9BACT</name>
<dbReference type="HAMAP" id="MF_00386">
    <property type="entry name" value="UPF0161_YidD"/>
    <property type="match status" value="1"/>
</dbReference>
<organism evidence="2 3">
    <name type="scientific">Candidatus Woesebacteria bacterium RIFOXYD1_FULL_43_18</name>
    <dbReference type="NCBI Taxonomy" id="1802551"/>
    <lineage>
        <taxon>Bacteria</taxon>
        <taxon>Candidatus Woeseibacteriota</taxon>
    </lineage>
</organism>
<protein>
    <recommendedName>
        <fullName evidence="1">Putative membrane protein insertion efficiency factor</fullName>
    </recommendedName>
</protein>
<accession>A0A1F8DHI9</accession>
<keyword evidence="1" id="KW-0472">Membrane</keyword>